<dbReference type="Proteomes" id="UP001519460">
    <property type="component" value="Unassembled WGS sequence"/>
</dbReference>
<gene>
    <name evidence="1" type="ORF">BaRGS_00004116</name>
</gene>
<comment type="caution">
    <text evidence="1">The sequence shown here is derived from an EMBL/GenBank/DDBJ whole genome shotgun (WGS) entry which is preliminary data.</text>
</comment>
<reference evidence="1 2" key="1">
    <citation type="journal article" date="2023" name="Sci. Data">
        <title>Genome assembly of the Korean intertidal mud-creeper Batillaria attramentaria.</title>
        <authorList>
            <person name="Patra A.K."/>
            <person name="Ho P.T."/>
            <person name="Jun S."/>
            <person name="Lee S.J."/>
            <person name="Kim Y."/>
            <person name="Won Y.J."/>
        </authorList>
    </citation>
    <scope>NUCLEOTIDE SEQUENCE [LARGE SCALE GENOMIC DNA]</scope>
    <source>
        <strain evidence="1">Wonlab-2016</strain>
    </source>
</reference>
<evidence type="ECO:0000313" key="2">
    <source>
        <dbReference type="Proteomes" id="UP001519460"/>
    </source>
</evidence>
<protein>
    <submittedName>
        <fullName evidence="1">Uncharacterized protein</fullName>
    </submittedName>
</protein>
<name>A0ABD0LZH6_9CAEN</name>
<proteinExistence type="predicted"/>
<accession>A0ABD0LZH6</accession>
<feature type="non-terminal residue" evidence="1">
    <location>
        <position position="51"/>
    </location>
</feature>
<dbReference type="AlphaFoldDB" id="A0ABD0LZH6"/>
<feature type="non-terminal residue" evidence="1">
    <location>
        <position position="1"/>
    </location>
</feature>
<keyword evidence="2" id="KW-1185">Reference proteome</keyword>
<evidence type="ECO:0000313" key="1">
    <source>
        <dbReference type="EMBL" id="KAK7504630.1"/>
    </source>
</evidence>
<sequence length="51" mass="5660">SEALRIKTTNRNASQKPKVLPVLLGERCLLQHRNQQTLKGLASSGRAHTHT</sequence>
<organism evidence="1 2">
    <name type="scientific">Batillaria attramentaria</name>
    <dbReference type="NCBI Taxonomy" id="370345"/>
    <lineage>
        <taxon>Eukaryota</taxon>
        <taxon>Metazoa</taxon>
        <taxon>Spiralia</taxon>
        <taxon>Lophotrochozoa</taxon>
        <taxon>Mollusca</taxon>
        <taxon>Gastropoda</taxon>
        <taxon>Caenogastropoda</taxon>
        <taxon>Sorbeoconcha</taxon>
        <taxon>Cerithioidea</taxon>
        <taxon>Batillariidae</taxon>
        <taxon>Batillaria</taxon>
    </lineage>
</organism>
<dbReference type="EMBL" id="JACVVK020000014">
    <property type="protein sequence ID" value="KAK7504630.1"/>
    <property type="molecule type" value="Genomic_DNA"/>
</dbReference>